<accession>A0A9X1UNX3</accession>
<keyword evidence="3" id="KW-1185">Reference proteome</keyword>
<evidence type="ECO:0000313" key="2">
    <source>
        <dbReference type="EMBL" id="MCG5078960.1"/>
    </source>
</evidence>
<reference evidence="2" key="1">
    <citation type="submission" date="2022-01" db="EMBL/GenBank/DDBJ databases">
        <title>Genome sequence and assembly of Parabukholderia sp. RG36.</title>
        <authorList>
            <person name="Chhetri G."/>
        </authorList>
    </citation>
    <scope>NUCLEOTIDE SEQUENCE</scope>
    <source>
        <strain evidence="2">RG36</strain>
    </source>
</reference>
<protein>
    <submittedName>
        <fullName evidence="2">SAP domain-containing protein</fullName>
    </submittedName>
</protein>
<dbReference type="InterPro" id="IPR036361">
    <property type="entry name" value="SAP_dom_sf"/>
</dbReference>
<sequence length="310" mass="34879">MSEPHLLLLSRFCFPQNWRTGGGYEWDKVLGEPAETAIQRFLSEGLLVPSAPRSKLEAFSVKDLKVFLKERQLPASGNKEVLIERLVRANDATLTAKLEQFDIVECSPQARDSTSKYLEQKRAEKQTALSESLEYLRNEDFASACRAVAQYESRQVFPRGTGVNWSKSDADEPRRLKTLFDVQPKILADLLDNDWKPLRIAAGMMLMWGTKTASEWLPDDFVGVSRFDNDTAARMLVFHSNFVANMANYREMDVQTATISACNDSCEACLALNGKSLPLDKVPELPLYACTHAMGCRCLLLPDMRTPLTD</sequence>
<evidence type="ECO:0000313" key="3">
    <source>
        <dbReference type="Proteomes" id="UP001139308"/>
    </source>
</evidence>
<dbReference type="SMART" id="SM00513">
    <property type="entry name" value="SAP"/>
    <property type="match status" value="1"/>
</dbReference>
<name>A0A9X1UNX3_9BURK</name>
<gene>
    <name evidence="2" type="ORF">L5014_37575</name>
</gene>
<evidence type="ECO:0000259" key="1">
    <source>
        <dbReference type="PROSITE" id="PS50800"/>
    </source>
</evidence>
<dbReference type="Pfam" id="PF02037">
    <property type="entry name" value="SAP"/>
    <property type="match status" value="1"/>
</dbReference>
<dbReference type="Proteomes" id="UP001139308">
    <property type="component" value="Unassembled WGS sequence"/>
</dbReference>
<dbReference type="EMBL" id="JAKLJA010000083">
    <property type="protein sequence ID" value="MCG5078960.1"/>
    <property type="molecule type" value="Genomic_DNA"/>
</dbReference>
<comment type="caution">
    <text evidence="2">The sequence shown here is derived from an EMBL/GenBank/DDBJ whole genome shotgun (WGS) entry which is preliminary data.</text>
</comment>
<dbReference type="AlphaFoldDB" id="A0A9X1UNX3"/>
<dbReference type="Gene3D" id="1.10.720.30">
    <property type="entry name" value="SAP domain"/>
    <property type="match status" value="1"/>
</dbReference>
<proteinExistence type="predicted"/>
<dbReference type="InterPro" id="IPR003034">
    <property type="entry name" value="SAP_dom"/>
</dbReference>
<dbReference type="SUPFAM" id="SSF68906">
    <property type="entry name" value="SAP domain"/>
    <property type="match status" value="1"/>
</dbReference>
<dbReference type="PROSITE" id="PS50800">
    <property type="entry name" value="SAP"/>
    <property type="match status" value="1"/>
</dbReference>
<feature type="domain" description="SAP" evidence="1">
    <location>
        <begin position="56"/>
        <end position="90"/>
    </location>
</feature>
<organism evidence="2 3">
    <name type="scientific">Paraburkholderia tagetis</name>
    <dbReference type="NCBI Taxonomy" id="2913261"/>
    <lineage>
        <taxon>Bacteria</taxon>
        <taxon>Pseudomonadati</taxon>
        <taxon>Pseudomonadota</taxon>
        <taxon>Betaproteobacteria</taxon>
        <taxon>Burkholderiales</taxon>
        <taxon>Burkholderiaceae</taxon>
        <taxon>Paraburkholderia</taxon>
    </lineage>
</organism>